<keyword evidence="4" id="KW-1185">Reference proteome</keyword>
<accession>A0A445AYB6</accession>
<evidence type="ECO:0000259" key="1">
    <source>
        <dbReference type="Pfam" id="PF00646"/>
    </source>
</evidence>
<dbReference type="InterPro" id="IPR017451">
    <property type="entry name" value="F-box-assoc_interact_dom"/>
</dbReference>
<sequence length="366" mass="42350">MSDNKELISYLAKTIEGNDYLLTQILICVPLRDIITFKCVSKRWLSLITDPFFSRCFATVKQRVSGLFLDLAPDTRSYQEKTYRSSFSSFFSKNPDLRSSLITQSYNGLMLLKSEDAVFIYNPTTEDKKTFPSCFPLFDPLNLHYSLAFDPMHFLGYKVICVFYGVNSKNQCFQTIIYSSESGVWKHGCSFLPTFPVDFRRATYFKDSIYWNGSKMTLRFDLKEECMKDDMPSLSPEPCHYGYVLAPACDYMNLAGFESGEFSVCVFRLKEDYSSPRWVHKHNIDLRSLIFQTAFDRIGCPYTYRSDDLFSVRYGYLYSIIHLIEDNEDDMGLLIHLMDKVVVLPVSRGILKCGFTFSLFDLTPLS</sequence>
<evidence type="ECO:0000259" key="2">
    <source>
        <dbReference type="Pfam" id="PF08268"/>
    </source>
</evidence>
<dbReference type="STRING" id="3818.A0A445AYB6"/>
<reference evidence="3 4" key="1">
    <citation type="submission" date="2019-01" db="EMBL/GenBank/DDBJ databases">
        <title>Sequencing of cultivated peanut Arachis hypogaea provides insights into genome evolution and oil improvement.</title>
        <authorList>
            <person name="Chen X."/>
        </authorList>
    </citation>
    <scope>NUCLEOTIDE SEQUENCE [LARGE SCALE GENOMIC DNA]</scope>
    <source>
        <strain evidence="4">cv. Fuhuasheng</strain>
        <tissue evidence="3">Leaves</tissue>
    </source>
</reference>
<protein>
    <submittedName>
        <fullName evidence="3">Uncharacterized protein</fullName>
    </submittedName>
</protein>
<evidence type="ECO:0000313" key="3">
    <source>
        <dbReference type="EMBL" id="RYR31432.1"/>
    </source>
</evidence>
<feature type="domain" description="F-box" evidence="1">
    <location>
        <begin position="20"/>
        <end position="52"/>
    </location>
</feature>
<dbReference type="InterPro" id="IPR050796">
    <property type="entry name" value="SCF_F-box_component"/>
</dbReference>
<dbReference type="SUPFAM" id="SSF81383">
    <property type="entry name" value="F-box domain"/>
    <property type="match status" value="1"/>
</dbReference>
<organism evidence="3 4">
    <name type="scientific">Arachis hypogaea</name>
    <name type="common">Peanut</name>
    <dbReference type="NCBI Taxonomy" id="3818"/>
    <lineage>
        <taxon>Eukaryota</taxon>
        <taxon>Viridiplantae</taxon>
        <taxon>Streptophyta</taxon>
        <taxon>Embryophyta</taxon>
        <taxon>Tracheophyta</taxon>
        <taxon>Spermatophyta</taxon>
        <taxon>Magnoliopsida</taxon>
        <taxon>eudicotyledons</taxon>
        <taxon>Gunneridae</taxon>
        <taxon>Pentapetalae</taxon>
        <taxon>rosids</taxon>
        <taxon>fabids</taxon>
        <taxon>Fabales</taxon>
        <taxon>Fabaceae</taxon>
        <taxon>Papilionoideae</taxon>
        <taxon>50 kb inversion clade</taxon>
        <taxon>dalbergioids sensu lato</taxon>
        <taxon>Dalbergieae</taxon>
        <taxon>Pterocarpus clade</taxon>
        <taxon>Arachis</taxon>
    </lineage>
</organism>
<proteinExistence type="predicted"/>
<dbReference type="Pfam" id="PF00646">
    <property type="entry name" value="F-box"/>
    <property type="match status" value="1"/>
</dbReference>
<evidence type="ECO:0000313" key="4">
    <source>
        <dbReference type="Proteomes" id="UP000289738"/>
    </source>
</evidence>
<dbReference type="EMBL" id="SDMP01000011">
    <property type="protein sequence ID" value="RYR31432.1"/>
    <property type="molecule type" value="Genomic_DNA"/>
</dbReference>
<gene>
    <name evidence="3" type="ORF">Ahy_B01g056236</name>
</gene>
<dbReference type="InterPro" id="IPR013187">
    <property type="entry name" value="F-box-assoc_dom_typ3"/>
</dbReference>
<comment type="caution">
    <text evidence="3">The sequence shown here is derived from an EMBL/GenBank/DDBJ whole genome shotgun (WGS) entry which is preliminary data.</text>
</comment>
<dbReference type="PANTHER" id="PTHR31672">
    <property type="entry name" value="BNACNNG10540D PROTEIN"/>
    <property type="match status" value="1"/>
</dbReference>
<name>A0A445AYB6_ARAHY</name>
<dbReference type="InterPro" id="IPR036047">
    <property type="entry name" value="F-box-like_dom_sf"/>
</dbReference>
<dbReference type="AlphaFoldDB" id="A0A445AYB6"/>
<feature type="domain" description="F-box associated beta-propeller type 3" evidence="2">
    <location>
        <begin position="67"/>
        <end position="225"/>
    </location>
</feature>
<dbReference type="Proteomes" id="UP000289738">
    <property type="component" value="Chromosome B01"/>
</dbReference>
<dbReference type="InterPro" id="IPR001810">
    <property type="entry name" value="F-box_dom"/>
</dbReference>
<dbReference type="NCBIfam" id="TIGR01640">
    <property type="entry name" value="F_box_assoc_1"/>
    <property type="match status" value="1"/>
</dbReference>
<dbReference type="Pfam" id="PF08268">
    <property type="entry name" value="FBA_3"/>
    <property type="match status" value="1"/>
</dbReference>